<evidence type="ECO:0000313" key="1">
    <source>
        <dbReference type="Proteomes" id="UP000887580"/>
    </source>
</evidence>
<dbReference type="WBParaSite" id="PS1159_v2.g10305.t1">
    <property type="protein sequence ID" value="PS1159_v2.g10305.t1"/>
    <property type="gene ID" value="PS1159_v2.g10305"/>
</dbReference>
<reference evidence="2" key="1">
    <citation type="submission" date="2022-11" db="UniProtKB">
        <authorList>
            <consortium name="WormBaseParasite"/>
        </authorList>
    </citation>
    <scope>IDENTIFICATION</scope>
</reference>
<protein>
    <submittedName>
        <fullName evidence="2">Lipid-binding serum glycoprotein C-terminal domain-containing protein</fullName>
    </submittedName>
</protein>
<accession>A0AC35EVB7</accession>
<sequence length="542" mass="59544">MRWIFAYFVIISFATAQLNIPDLLINEKPTGIAGVRSRLSQKGVNYVASFLTNSLLTELVTVSINTAPQNVVTSGGNLIVNDMILGIHRAPESIETGLMPPNVVQLHVKNLNISSKASLSGGITEVAILNSPNALADIDVAVARTSIGAPNLRIVSCKLIHNSPVTLQMSEGIFKNGLLHEAPELLQSLLCSRIEFIVEERINARFGLLNPKIPLANFNEEVIVKDLISKMIVVRRQRDILRADRLPRDALISSFNVTRAENLFLDYTISSDIVVTNAGLEIDTFGEVSLRGRGGTPFGAVPLALPSLANAETMLQMAVSDFVPNSLMYHGHTIGLFNTRIDPSTPHFGAIMKTTCSLSSGTLFCLGDLFPTLRKLHSNRKLSMIFNTVQAPVILFKPSSDGGIHFSLLGKITIFLIDEATTTEEQVAEMSIEVTAQMKLRLSSNTVRPKISLNSIQLKTLSPGILLQKELDSSVLLAREVLQRMVNDILKEGIPIPVYPLMNLLKTKVKVLNRALLLQTDFDLNERFLRQLTAADLRKRVI</sequence>
<dbReference type="Proteomes" id="UP000887580">
    <property type="component" value="Unplaced"/>
</dbReference>
<organism evidence="1 2">
    <name type="scientific">Panagrolaimus sp. PS1159</name>
    <dbReference type="NCBI Taxonomy" id="55785"/>
    <lineage>
        <taxon>Eukaryota</taxon>
        <taxon>Metazoa</taxon>
        <taxon>Ecdysozoa</taxon>
        <taxon>Nematoda</taxon>
        <taxon>Chromadorea</taxon>
        <taxon>Rhabditida</taxon>
        <taxon>Tylenchina</taxon>
        <taxon>Panagrolaimomorpha</taxon>
        <taxon>Panagrolaimoidea</taxon>
        <taxon>Panagrolaimidae</taxon>
        <taxon>Panagrolaimus</taxon>
    </lineage>
</organism>
<evidence type="ECO:0000313" key="2">
    <source>
        <dbReference type="WBParaSite" id="PS1159_v2.g10305.t1"/>
    </source>
</evidence>
<name>A0AC35EVB7_9BILA</name>
<proteinExistence type="predicted"/>